<reference evidence="1 2" key="1">
    <citation type="submission" date="2021-08" db="EMBL/GenBank/DDBJ databases">
        <title>Draft genome sequence of Spirulina subsalsa with high tolerance to salinity and hype-accumulation of phycocyanin.</title>
        <authorList>
            <person name="Pei H."/>
            <person name="Jiang L."/>
        </authorList>
    </citation>
    <scope>NUCLEOTIDE SEQUENCE [LARGE SCALE GENOMIC DNA]</scope>
    <source>
        <strain evidence="1 2">FACHB-351</strain>
    </source>
</reference>
<dbReference type="SUPFAM" id="SSF47781">
    <property type="entry name" value="RuvA domain 2-like"/>
    <property type="match status" value="2"/>
</dbReference>
<organism evidence="1 2">
    <name type="scientific">Spirulina subsalsa FACHB-351</name>
    <dbReference type="NCBI Taxonomy" id="234711"/>
    <lineage>
        <taxon>Bacteria</taxon>
        <taxon>Bacillati</taxon>
        <taxon>Cyanobacteriota</taxon>
        <taxon>Cyanophyceae</taxon>
        <taxon>Spirulinales</taxon>
        <taxon>Spirulinaceae</taxon>
        <taxon>Spirulina</taxon>
    </lineage>
</organism>
<proteinExistence type="predicted"/>
<evidence type="ECO:0000313" key="1">
    <source>
        <dbReference type="EMBL" id="MCW6036380.1"/>
    </source>
</evidence>
<keyword evidence="1" id="KW-0238">DNA-binding</keyword>
<dbReference type="GO" id="GO:0003677">
    <property type="term" value="F:DNA binding"/>
    <property type="evidence" value="ECO:0007669"/>
    <property type="project" value="UniProtKB-KW"/>
</dbReference>
<gene>
    <name evidence="1" type="ORF">K4A83_08875</name>
</gene>
<dbReference type="Proteomes" id="UP001526426">
    <property type="component" value="Unassembled WGS sequence"/>
</dbReference>
<dbReference type="EMBL" id="JAIHOM010000035">
    <property type="protein sequence ID" value="MCW6036380.1"/>
    <property type="molecule type" value="Genomic_DNA"/>
</dbReference>
<accession>A0ABT3L4E5</accession>
<protein>
    <submittedName>
        <fullName evidence="1">ComEA family DNA-binding protein</fullName>
    </submittedName>
</protein>
<name>A0ABT3L4E5_9CYAN</name>
<comment type="caution">
    <text evidence="1">The sequence shown here is derived from an EMBL/GenBank/DDBJ whole genome shotgun (WGS) entry which is preliminary data.</text>
</comment>
<keyword evidence="2" id="KW-1185">Reference proteome</keyword>
<dbReference type="InterPro" id="IPR010994">
    <property type="entry name" value="RuvA_2-like"/>
</dbReference>
<evidence type="ECO:0000313" key="2">
    <source>
        <dbReference type="Proteomes" id="UP001526426"/>
    </source>
</evidence>
<dbReference type="Gene3D" id="1.10.150.320">
    <property type="entry name" value="Photosystem II 12 kDa extrinsic protein"/>
    <property type="match status" value="1"/>
</dbReference>
<sequence>MLGFNRGQKRARILKDPYYRLQSLEEVAIAAELGIILDVNRASIDDWLRLPGLSIHQARTLVELTTMGVQFLCLEDIAAALSVPVARLRPLEPILGFYFYDHDSVESPQRCNPNLAPLQDLSQLPLVDGALAERIVQERLRGGNYRNLADFQRRLGLKGDQVAQLMHYLQWI</sequence>